<dbReference type="Proteomes" id="UP000644507">
    <property type="component" value="Unassembled WGS sequence"/>
</dbReference>
<dbReference type="Gene3D" id="3.40.50.300">
    <property type="entry name" value="P-loop containing nucleotide triphosphate hydrolases"/>
    <property type="match status" value="1"/>
</dbReference>
<proteinExistence type="predicted"/>
<evidence type="ECO:0000313" key="2">
    <source>
        <dbReference type="EMBL" id="GHC66913.1"/>
    </source>
</evidence>
<comment type="caution">
    <text evidence="2">The sequence shown here is derived from an EMBL/GenBank/DDBJ whole genome shotgun (WGS) entry which is preliminary data.</text>
</comment>
<dbReference type="PANTHER" id="PTHR37291">
    <property type="entry name" value="5-METHYLCYTOSINE-SPECIFIC RESTRICTION ENZYME B"/>
    <property type="match status" value="1"/>
</dbReference>
<gene>
    <name evidence="2" type="ORF">GCM10007100_38620</name>
</gene>
<dbReference type="SUPFAM" id="SSF52540">
    <property type="entry name" value="P-loop containing nucleoside triphosphate hydrolases"/>
    <property type="match status" value="1"/>
</dbReference>
<dbReference type="EMBL" id="BMXI01000022">
    <property type="protein sequence ID" value="GHC66913.1"/>
    <property type="molecule type" value="Genomic_DNA"/>
</dbReference>
<feature type="domain" description="ATPase dynein-related AAA" evidence="1">
    <location>
        <begin position="7"/>
        <end position="120"/>
    </location>
</feature>
<dbReference type="RefSeq" id="WP_189574115.1">
    <property type="nucleotide sequence ID" value="NZ_BMXI01000022.1"/>
</dbReference>
<dbReference type="GO" id="GO:0005524">
    <property type="term" value="F:ATP binding"/>
    <property type="evidence" value="ECO:0007669"/>
    <property type="project" value="InterPro"/>
</dbReference>
<dbReference type="InterPro" id="IPR011704">
    <property type="entry name" value="ATPase_dyneun-rel_AAA"/>
</dbReference>
<reference evidence="2" key="2">
    <citation type="submission" date="2020-09" db="EMBL/GenBank/DDBJ databases">
        <authorList>
            <person name="Sun Q."/>
            <person name="Kim S."/>
        </authorList>
    </citation>
    <scope>NUCLEOTIDE SEQUENCE</scope>
    <source>
        <strain evidence="2">KCTC 12988</strain>
    </source>
</reference>
<dbReference type="AlphaFoldDB" id="A0A918TX15"/>
<dbReference type="GO" id="GO:0016887">
    <property type="term" value="F:ATP hydrolysis activity"/>
    <property type="evidence" value="ECO:0007669"/>
    <property type="project" value="InterPro"/>
</dbReference>
<protein>
    <recommendedName>
        <fullName evidence="1">ATPase dynein-related AAA domain-containing protein</fullName>
    </recommendedName>
</protein>
<reference evidence="2" key="1">
    <citation type="journal article" date="2014" name="Int. J. Syst. Evol. Microbiol.">
        <title>Complete genome sequence of Corynebacterium casei LMG S-19264T (=DSM 44701T), isolated from a smear-ripened cheese.</title>
        <authorList>
            <consortium name="US DOE Joint Genome Institute (JGI-PGF)"/>
            <person name="Walter F."/>
            <person name="Albersmeier A."/>
            <person name="Kalinowski J."/>
            <person name="Ruckert C."/>
        </authorList>
    </citation>
    <scope>NUCLEOTIDE SEQUENCE</scope>
    <source>
        <strain evidence="2">KCTC 12988</strain>
    </source>
</reference>
<dbReference type="Pfam" id="PF07728">
    <property type="entry name" value="AAA_5"/>
    <property type="match status" value="1"/>
</dbReference>
<keyword evidence="3" id="KW-1185">Reference proteome</keyword>
<dbReference type="InterPro" id="IPR027417">
    <property type="entry name" value="P-loop_NTPase"/>
</dbReference>
<dbReference type="InterPro" id="IPR052934">
    <property type="entry name" value="Methyl-DNA_Rec/Restrict_Enz"/>
</dbReference>
<evidence type="ECO:0000259" key="1">
    <source>
        <dbReference type="Pfam" id="PF07728"/>
    </source>
</evidence>
<name>A0A918TX15_9BACT</name>
<evidence type="ECO:0000313" key="3">
    <source>
        <dbReference type="Proteomes" id="UP000644507"/>
    </source>
</evidence>
<sequence length="227" mass="25963">MSPIFDEEPFIQGYRPDGKGGFELRNGIFFELCRTAQANPEQSYFLVIDEINRGNLSKIFGELLMLIEADKRNPNLALQLTHTRDPADKFYVPNNIHLIGTMNTADRSLSVVDYALRRRFAFITLEAEFQSPKYSEFLAGRKVPAKFIRPLIQALTNLNDTIEKDKALGSGFSIGHSFFCPPVGLTDFESWYRKVVQFEVVPLLSEYWLDESEKVKAEAETLLRILD</sequence>
<dbReference type="PANTHER" id="PTHR37291:SF1">
    <property type="entry name" value="TYPE IV METHYL-DIRECTED RESTRICTION ENZYME ECOKMCRB SUBUNIT"/>
    <property type="match status" value="1"/>
</dbReference>
<accession>A0A918TX15</accession>
<organism evidence="2 3">
    <name type="scientific">Roseibacillus persicicus</name>
    <dbReference type="NCBI Taxonomy" id="454148"/>
    <lineage>
        <taxon>Bacteria</taxon>
        <taxon>Pseudomonadati</taxon>
        <taxon>Verrucomicrobiota</taxon>
        <taxon>Verrucomicrobiia</taxon>
        <taxon>Verrucomicrobiales</taxon>
        <taxon>Verrucomicrobiaceae</taxon>
        <taxon>Roseibacillus</taxon>
    </lineage>
</organism>